<dbReference type="Proteomes" id="UP000537718">
    <property type="component" value="Unassembled WGS sequence"/>
</dbReference>
<accession>A0A7W8YPM4</accession>
<proteinExistence type="predicted"/>
<reference evidence="1 2" key="1">
    <citation type="submission" date="2020-08" db="EMBL/GenBank/DDBJ databases">
        <title>Genomic Encyclopedia of Type Strains, Phase IV (KMG-V): Genome sequencing to study the core and pangenomes of soil and plant-associated prokaryotes.</title>
        <authorList>
            <person name="Whitman W."/>
        </authorList>
    </citation>
    <scope>NUCLEOTIDE SEQUENCE [LARGE SCALE GENOMIC DNA]</scope>
    <source>
        <strain evidence="1 2">MP7CTX6</strain>
    </source>
</reference>
<dbReference type="AlphaFoldDB" id="A0A7W8YPM4"/>
<protein>
    <submittedName>
        <fullName evidence="1">Uncharacterized protein</fullName>
    </submittedName>
</protein>
<evidence type="ECO:0000313" key="1">
    <source>
        <dbReference type="EMBL" id="MBB5619503.1"/>
    </source>
</evidence>
<organism evidence="1 2">
    <name type="scientific">Pedobacter cryoconitis</name>
    <dbReference type="NCBI Taxonomy" id="188932"/>
    <lineage>
        <taxon>Bacteria</taxon>
        <taxon>Pseudomonadati</taxon>
        <taxon>Bacteroidota</taxon>
        <taxon>Sphingobacteriia</taxon>
        <taxon>Sphingobacteriales</taxon>
        <taxon>Sphingobacteriaceae</taxon>
        <taxon>Pedobacter</taxon>
    </lineage>
</organism>
<sequence>MGYQQVLLTKDLLTTLPGYEPLDVAGKKLITINQLG</sequence>
<name>A0A7W8YPM4_9SPHI</name>
<comment type="caution">
    <text evidence="1">The sequence shown here is derived from an EMBL/GenBank/DDBJ whole genome shotgun (WGS) entry which is preliminary data.</text>
</comment>
<evidence type="ECO:0000313" key="2">
    <source>
        <dbReference type="Proteomes" id="UP000537718"/>
    </source>
</evidence>
<dbReference type="EMBL" id="JACHCF010000001">
    <property type="protein sequence ID" value="MBB5619503.1"/>
    <property type="molecule type" value="Genomic_DNA"/>
</dbReference>
<gene>
    <name evidence="1" type="ORF">HDE69_000539</name>
</gene>